<evidence type="ECO:0000256" key="1">
    <source>
        <dbReference type="ARBA" id="ARBA00034531"/>
    </source>
</evidence>
<name>A0A076LET0_9EURY</name>
<evidence type="ECO:0000313" key="6">
    <source>
        <dbReference type="Proteomes" id="UP000028781"/>
    </source>
</evidence>
<dbReference type="SUPFAM" id="SSF81301">
    <property type="entry name" value="Nucleotidyltransferase"/>
    <property type="match status" value="1"/>
</dbReference>
<dbReference type="HOGENOM" id="CLU_130257_3_2_2"/>
<dbReference type="STRING" id="1301915.JH146_0087"/>
<dbReference type="OrthoDB" id="9287at2157"/>
<evidence type="ECO:0000256" key="2">
    <source>
        <dbReference type="ARBA" id="ARBA00047518"/>
    </source>
</evidence>
<proteinExistence type="predicted"/>
<dbReference type="CDD" id="cd05403">
    <property type="entry name" value="NT_KNTase_like"/>
    <property type="match status" value="1"/>
</dbReference>
<evidence type="ECO:0000256" key="3">
    <source>
        <dbReference type="ARBA" id="ARBA00048696"/>
    </source>
</evidence>
<comment type="catalytic activity">
    <reaction evidence="3">
        <text>L-tyrosyl-[protein] + ATP = O-(5'-adenylyl)-L-tyrosyl-[protein] + diphosphate</text>
        <dbReference type="Rhea" id="RHEA:54288"/>
        <dbReference type="Rhea" id="RHEA-COMP:10136"/>
        <dbReference type="Rhea" id="RHEA-COMP:13846"/>
        <dbReference type="ChEBI" id="CHEBI:30616"/>
        <dbReference type="ChEBI" id="CHEBI:33019"/>
        <dbReference type="ChEBI" id="CHEBI:46858"/>
        <dbReference type="ChEBI" id="CHEBI:83624"/>
        <dbReference type="EC" id="2.7.7.108"/>
    </reaction>
</comment>
<comment type="catalytic activity">
    <reaction evidence="2">
        <text>O-(5'-adenylyl)-L-tyrosyl-[protein] + ATP = O-[5'-(adenylyl-(5'-&gt;3')-adenylyl)]-L-tyrosyl-[protein] + diphosphate</text>
        <dbReference type="Rhea" id="RHEA:66528"/>
        <dbReference type="Rhea" id="RHEA-COMP:13846"/>
        <dbReference type="Rhea" id="RHEA-COMP:17046"/>
        <dbReference type="ChEBI" id="CHEBI:30616"/>
        <dbReference type="ChEBI" id="CHEBI:33019"/>
        <dbReference type="ChEBI" id="CHEBI:83624"/>
        <dbReference type="ChEBI" id="CHEBI:167160"/>
    </reaction>
</comment>
<protein>
    <recommendedName>
        <fullName evidence="1">protein adenylyltransferase</fullName>
        <ecNumber evidence="1">2.7.7.108</ecNumber>
    </recommendedName>
</protein>
<evidence type="ECO:0000313" key="5">
    <source>
        <dbReference type="EMBL" id="AIJ04938.1"/>
    </source>
</evidence>
<dbReference type="EC" id="2.7.7.108" evidence="1"/>
<dbReference type="AlphaFoldDB" id="A0A076LET0"/>
<sequence length="94" mass="10962">MHDKALSYFLKNLRKIFGNKIKKVILFGSYARGNYNEESDIDILIVGDIKLDDIIDLIVDIIVEYGILINVIIKSEDEFNKLRHSSFYSTIFFK</sequence>
<evidence type="ECO:0000259" key="4">
    <source>
        <dbReference type="Pfam" id="PF01909"/>
    </source>
</evidence>
<dbReference type="InterPro" id="IPR052548">
    <property type="entry name" value="Type_VII_TA_antitoxin"/>
</dbReference>
<gene>
    <name evidence="5" type="ORF">JH146_0087</name>
</gene>
<dbReference type="EMBL" id="CP009149">
    <property type="protein sequence ID" value="AIJ04938.1"/>
    <property type="molecule type" value="Genomic_DNA"/>
</dbReference>
<dbReference type="GO" id="GO:0070733">
    <property type="term" value="F:AMPylase activity"/>
    <property type="evidence" value="ECO:0007669"/>
    <property type="project" value="UniProtKB-EC"/>
</dbReference>
<organism evidence="5 6">
    <name type="scientific">Methanocaldococcus bathoardescens</name>
    <dbReference type="NCBI Taxonomy" id="1301915"/>
    <lineage>
        <taxon>Archaea</taxon>
        <taxon>Methanobacteriati</taxon>
        <taxon>Methanobacteriota</taxon>
        <taxon>Methanomada group</taxon>
        <taxon>Methanococci</taxon>
        <taxon>Methanococcales</taxon>
        <taxon>Methanocaldococcaceae</taxon>
        <taxon>Methanocaldococcus</taxon>
    </lineage>
</organism>
<dbReference type="InterPro" id="IPR043519">
    <property type="entry name" value="NT_sf"/>
</dbReference>
<reference evidence="5 6" key="1">
    <citation type="journal article" date="2015" name="Int. J. Syst. Evol. Microbiol.">
        <title>M ethanocaldococcus bathoardescens sp. nov., a hyperthermophilic methanogen isolated from a volcanically active deep-sea hydrothermal vent.</title>
        <authorList>
            <person name="Stewart L.C."/>
            <person name="Jung J.H."/>
            <person name="Kim Y.T."/>
            <person name="Kwon S.W."/>
            <person name="Park C.S."/>
            <person name="Holden J.F."/>
        </authorList>
    </citation>
    <scope>NUCLEOTIDE SEQUENCE [LARGE SCALE GENOMIC DNA]</scope>
    <source>
        <strain evidence="5 6">JH146</strain>
    </source>
</reference>
<dbReference type="PANTHER" id="PTHR33933:SF3">
    <property type="entry name" value="PROTEIN ADENYLYLTRANSFERASE MJ0604-RELATED"/>
    <property type="match status" value="1"/>
</dbReference>
<dbReference type="InterPro" id="IPR002934">
    <property type="entry name" value="Polymerase_NTP_transf_dom"/>
</dbReference>
<dbReference type="GeneID" id="24890678"/>
<keyword evidence="6" id="KW-1185">Reference proteome</keyword>
<dbReference type="Pfam" id="PF01909">
    <property type="entry name" value="NTP_transf_2"/>
    <property type="match status" value="1"/>
</dbReference>
<dbReference type="Gene3D" id="3.30.460.10">
    <property type="entry name" value="Beta Polymerase, domain 2"/>
    <property type="match status" value="1"/>
</dbReference>
<accession>A0A076LET0</accession>
<dbReference type="RefSeq" id="WP_048201154.1">
    <property type="nucleotide sequence ID" value="NZ_CP009149.1"/>
</dbReference>
<feature type="domain" description="Polymerase nucleotidyl transferase" evidence="4">
    <location>
        <begin position="9"/>
        <end position="84"/>
    </location>
</feature>
<dbReference type="PANTHER" id="PTHR33933">
    <property type="entry name" value="NUCLEOTIDYLTRANSFERASE"/>
    <property type="match status" value="1"/>
</dbReference>
<dbReference type="Proteomes" id="UP000028781">
    <property type="component" value="Chromosome"/>
</dbReference>
<dbReference type="KEGG" id="mjh:JH146_0087"/>